<accession>A0A6J7X2E4</accession>
<evidence type="ECO:0000259" key="2">
    <source>
        <dbReference type="Pfam" id="PF07659"/>
    </source>
</evidence>
<feature type="region of interest" description="Disordered" evidence="1">
    <location>
        <begin position="1"/>
        <end position="29"/>
    </location>
</feature>
<dbReference type="Pfam" id="PF07659">
    <property type="entry name" value="DUF1599"/>
    <property type="match status" value="1"/>
</dbReference>
<evidence type="ECO:0000256" key="1">
    <source>
        <dbReference type="SAM" id="MobiDB-lite"/>
    </source>
</evidence>
<gene>
    <name evidence="3" type="ORF">UFOVP744_56</name>
</gene>
<name>A0A6J7X2E4_9CAUD</name>
<sequence length="121" mass="13811">MANHTTLNKPRVQDNGHNHKPIGTRSEDISSAFERDVDKAFRELEKLLLSKHRDYGPRNIADAPGGAINGLRVRMHDKLARINNLVDNNKNPEHESLEDSFKDMANYAIIGLLVLRDKWDK</sequence>
<protein>
    <submittedName>
        <fullName evidence="3">Clostridium phage phiCTP1, Gp74</fullName>
    </submittedName>
</protein>
<organism evidence="3">
    <name type="scientific">uncultured Caudovirales phage</name>
    <dbReference type="NCBI Taxonomy" id="2100421"/>
    <lineage>
        <taxon>Viruses</taxon>
        <taxon>Duplodnaviria</taxon>
        <taxon>Heunggongvirae</taxon>
        <taxon>Uroviricota</taxon>
        <taxon>Caudoviricetes</taxon>
        <taxon>Peduoviridae</taxon>
        <taxon>Maltschvirus</taxon>
        <taxon>Maltschvirus maltsch</taxon>
    </lineage>
</organism>
<reference evidence="3" key="1">
    <citation type="submission" date="2020-05" db="EMBL/GenBank/DDBJ databases">
        <authorList>
            <person name="Chiriac C."/>
            <person name="Salcher M."/>
            <person name="Ghai R."/>
            <person name="Kavagutti S V."/>
        </authorList>
    </citation>
    <scope>NUCLEOTIDE SEQUENCE</scope>
</reference>
<dbReference type="EMBL" id="LR798338">
    <property type="protein sequence ID" value="CAB5224961.1"/>
    <property type="molecule type" value="Genomic_DNA"/>
</dbReference>
<evidence type="ECO:0000313" key="3">
    <source>
        <dbReference type="EMBL" id="CAB5224961.1"/>
    </source>
</evidence>
<dbReference type="InterPro" id="IPR011630">
    <property type="entry name" value="DUF1599"/>
</dbReference>
<proteinExistence type="predicted"/>
<feature type="domain" description="Nucleotide modification associated" evidence="2">
    <location>
        <begin position="74"/>
        <end position="114"/>
    </location>
</feature>